<proteinExistence type="predicted"/>
<evidence type="ECO:0000313" key="4">
    <source>
        <dbReference type="Proteomes" id="UP000464314"/>
    </source>
</evidence>
<keyword evidence="4" id="KW-1185">Reference proteome</keyword>
<dbReference type="KEGG" id="anr:Ana3638_18315"/>
<gene>
    <name evidence="3" type="ORF">Ana3638_18315</name>
</gene>
<dbReference type="SUPFAM" id="SSF109604">
    <property type="entry name" value="HD-domain/PDEase-like"/>
    <property type="match status" value="2"/>
</dbReference>
<accession>A0A6P1TSN9</accession>
<feature type="domain" description="HD" evidence="1">
    <location>
        <begin position="221"/>
        <end position="342"/>
    </location>
</feature>
<dbReference type="SMART" id="SM00471">
    <property type="entry name" value="HDc"/>
    <property type="match status" value="2"/>
</dbReference>
<dbReference type="Gene3D" id="1.10.3210.10">
    <property type="entry name" value="Hypothetical protein af1432"/>
    <property type="match status" value="2"/>
</dbReference>
<dbReference type="Pfam" id="PF01966">
    <property type="entry name" value="HD"/>
    <property type="match status" value="1"/>
</dbReference>
<dbReference type="PROSITE" id="PS51831">
    <property type="entry name" value="HD"/>
    <property type="match status" value="1"/>
</dbReference>
<organism evidence="3 4">
    <name type="scientific">Anaerocolumna sedimenticola</name>
    <dbReference type="NCBI Taxonomy" id="2696063"/>
    <lineage>
        <taxon>Bacteria</taxon>
        <taxon>Bacillati</taxon>
        <taxon>Bacillota</taxon>
        <taxon>Clostridia</taxon>
        <taxon>Lachnospirales</taxon>
        <taxon>Lachnospiraceae</taxon>
        <taxon>Anaerocolumna</taxon>
    </lineage>
</organism>
<evidence type="ECO:0000259" key="2">
    <source>
        <dbReference type="PROSITE" id="PS51832"/>
    </source>
</evidence>
<dbReference type="InterPro" id="IPR006674">
    <property type="entry name" value="HD_domain"/>
</dbReference>
<sequence>MDIISSRNVVNIIRKTLNLIDDRLIHHGERVSYLLHKMLTCENRYTNEQILSYTFTALLHDIGAYKNEELDKMIQFETVNVWGHSIYGYLFLKYLSPLDDLAEIVLYHHLDYSKLNRLNSPSGKIAGYLNLADRIDVCLMNSENPDIDRLMEDYRDVKFSQEAIDAFKRADEKFHILKHIKDQSYLEELNRIFEEVNFSQNEIEMYLEMLIYSIDFRSEYTVMHTITTVSIADEIGKLMNLKEYERSILHYGALLHDIGKISTPIPILEAPRKLTDEEMNIMKNHVMMSEYILGDYIQPDILEIAIRHHEKLDGSGYYRGLKKEELTLPQKILAIADIISALCGKRSYKESFNKETILNIITRDSANGKVCPDTVDCVICHFDEIMENVNKSTYKPIHIYADIKSKYGNLYKKLVSLV</sequence>
<dbReference type="PANTHER" id="PTHR43155:SF2">
    <property type="entry name" value="CYCLIC DI-GMP PHOSPHODIESTERASE PA4108"/>
    <property type="match status" value="1"/>
</dbReference>
<dbReference type="NCBIfam" id="TIGR00277">
    <property type="entry name" value="HDIG"/>
    <property type="match status" value="1"/>
</dbReference>
<dbReference type="PANTHER" id="PTHR43155">
    <property type="entry name" value="CYCLIC DI-GMP PHOSPHODIESTERASE PA4108-RELATED"/>
    <property type="match status" value="1"/>
</dbReference>
<dbReference type="RefSeq" id="WP_161839318.1">
    <property type="nucleotide sequence ID" value="NZ_CP048000.1"/>
</dbReference>
<dbReference type="PROSITE" id="PS51832">
    <property type="entry name" value="HD_GYP"/>
    <property type="match status" value="1"/>
</dbReference>
<dbReference type="AlphaFoldDB" id="A0A6P1TSN9"/>
<dbReference type="Pfam" id="PF13487">
    <property type="entry name" value="HD_5"/>
    <property type="match status" value="1"/>
</dbReference>
<dbReference type="InterPro" id="IPR003607">
    <property type="entry name" value="HD/PDEase_dom"/>
</dbReference>
<dbReference type="Proteomes" id="UP000464314">
    <property type="component" value="Chromosome"/>
</dbReference>
<dbReference type="CDD" id="cd00077">
    <property type="entry name" value="HDc"/>
    <property type="match status" value="2"/>
</dbReference>
<feature type="domain" description="HD-GYP" evidence="2">
    <location>
        <begin position="199"/>
        <end position="394"/>
    </location>
</feature>
<dbReference type="InterPro" id="IPR037522">
    <property type="entry name" value="HD_GYP_dom"/>
</dbReference>
<protein>
    <submittedName>
        <fullName evidence="3">HD domain-containing protein</fullName>
    </submittedName>
</protein>
<reference evidence="3 4" key="1">
    <citation type="submission" date="2020-01" db="EMBL/GenBank/DDBJ databases">
        <title>Genome analysis of Anaerocolumna sp. CBA3638.</title>
        <authorList>
            <person name="Kim J."/>
            <person name="Roh S.W."/>
        </authorList>
    </citation>
    <scope>NUCLEOTIDE SEQUENCE [LARGE SCALE GENOMIC DNA]</scope>
    <source>
        <strain evidence="3 4">CBA3638</strain>
    </source>
</reference>
<evidence type="ECO:0000313" key="3">
    <source>
        <dbReference type="EMBL" id="QHQ62495.1"/>
    </source>
</evidence>
<dbReference type="EMBL" id="CP048000">
    <property type="protein sequence ID" value="QHQ62495.1"/>
    <property type="molecule type" value="Genomic_DNA"/>
</dbReference>
<name>A0A6P1TSN9_9FIRM</name>
<dbReference type="InterPro" id="IPR006675">
    <property type="entry name" value="HDIG_dom"/>
</dbReference>
<evidence type="ECO:0000259" key="1">
    <source>
        <dbReference type="PROSITE" id="PS51831"/>
    </source>
</evidence>